<keyword evidence="4 6" id="KW-0378">Hydrolase</keyword>
<evidence type="ECO:0000256" key="2">
    <source>
        <dbReference type="ARBA" id="ARBA00022490"/>
    </source>
</evidence>
<accession>A0ABQ1J5A6</accession>
<keyword evidence="2 6" id="KW-0963">Cytoplasm</keyword>
<comment type="similarity">
    <text evidence="1 6">Belongs to the XseB family.</text>
</comment>
<evidence type="ECO:0000313" key="8">
    <source>
        <dbReference type="EMBL" id="GGB58195.1"/>
    </source>
</evidence>
<dbReference type="Proteomes" id="UP000603352">
    <property type="component" value="Unassembled WGS sequence"/>
</dbReference>
<dbReference type="PANTHER" id="PTHR34137:SF1">
    <property type="entry name" value="EXODEOXYRIBONUCLEASE 7 SMALL SUBUNIT"/>
    <property type="match status" value="1"/>
</dbReference>
<dbReference type="Gene3D" id="1.10.287.1040">
    <property type="entry name" value="Exonuclease VII, small subunit"/>
    <property type="match status" value="1"/>
</dbReference>
<comment type="catalytic activity">
    <reaction evidence="6">
        <text>Exonucleolytic cleavage in either 5'- to 3'- or 3'- to 5'-direction to yield nucleoside 5'-phosphates.</text>
        <dbReference type="EC" id="3.1.11.6"/>
    </reaction>
</comment>
<dbReference type="SUPFAM" id="SSF116842">
    <property type="entry name" value="XseB-like"/>
    <property type="match status" value="1"/>
</dbReference>
<gene>
    <name evidence="6" type="primary">xseB</name>
    <name evidence="8" type="ORF">GCM10011505_43820</name>
</gene>
<evidence type="ECO:0000256" key="1">
    <source>
        <dbReference type="ARBA" id="ARBA00009998"/>
    </source>
</evidence>
<dbReference type="PANTHER" id="PTHR34137">
    <property type="entry name" value="EXODEOXYRIBONUCLEASE 7 SMALL SUBUNIT"/>
    <property type="match status" value="1"/>
</dbReference>
<dbReference type="Pfam" id="PF02609">
    <property type="entry name" value="Exonuc_VII_S"/>
    <property type="match status" value="1"/>
</dbReference>
<dbReference type="EC" id="3.1.11.6" evidence="6"/>
<dbReference type="InterPro" id="IPR003761">
    <property type="entry name" value="Exonuc_VII_S"/>
</dbReference>
<evidence type="ECO:0000313" key="9">
    <source>
        <dbReference type="Proteomes" id="UP000603352"/>
    </source>
</evidence>
<dbReference type="NCBIfam" id="TIGR01280">
    <property type="entry name" value="xseB"/>
    <property type="match status" value="1"/>
</dbReference>
<dbReference type="NCBIfam" id="NF002139">
    <property type="entry name" value="PRK00977.1-3"/>
    <property type="match status" value="1"/>
</dbReference>
<proteinExistence type="inferred from homology"/>
<keyword evidence="7" id="KW-0175">Coiled coil</keyword>
<comment type="caution">
    <text evidence="8">The sequence shown here is derived from an EMBL/GenBank/DDBJ whole genome shotgun (WGS) entry which is preliminary data.</text>
</comment>
<evidence type="ECO:0000256" key="3">
    <source>
        <dbReference type="ARBA" id="ARBA00022722"/>
    </source>
</evidence>
<dbReference type="InterPro" id="IPR037004">
    <property type="entry name" value="Exonuc_VII_ssu_sf"/>
</dbReference>
<evidence type="ECO:0000256" key="7">
    <source>
        <dbReference type="SAM" id="Coils"/>
    </source>
</evidence>
<dbReference type="HAMAP" id="MF_00337">
    <property type="entry name" value="Exonuc_7_S"/>
    <property type="match status" value="1"/>
</dbReference>
<reference evidence="9" key="1">
    <citation type="journal article" date="2019" name="Int. J. Syst. Evol. Microbiol.">
        <title>The Global Catalogue of Microorganisms (GCM) 10K type strain sequencing project: providing services to taxonomists for standard genome sequencing and annotation.</title>
        <authorList>
            <consortium name="The Broad Institute Genomics Platform"/>
            <consortium name="The Broad Institute Genome Sequencing Center for Infectious Disease"/>
            <person name="Wu L."/>
            <person name="Ma J."/>
        </authorList>
    </citation>
    <scope>NUCLEOTIDE SEQUENCE [LARGE SCALE GENOMIC DNA]</scope>
    <source>
        <strain evidence="9">CGMCC 1.10188</strain>
    </source>
</reference>
<evidence type="ECO:0000256" key="4">
    <source>
        <dbReference type="ARBA" id="ARBA00022801"/>
    </source>
</evidence>
<protein>
    <recommendedName>
        <fullName evidence="6">Exodeoxyribonuclease 7 small subunit</fullName>
        <ecNumber evidence="6">3.1.11.6</ecNumber>
    </recommendedName>
    <alternativeName>
        <fullName evidence="6">Exodeoxyribonuclease VII small subunit</fullName>
        <shortName evidence="6">Exonuclease VII small subunit</shortName>
    </alternativeName>
</protein>
<comment type="function">
    <text evidence="6">Bidirectionally degrades single-stranded DNA into large acid-insoluble oligonucleotides, which are then degraded further into small acid-soluble oligonucleotides.</text>
</comment>
<keyword evidence="9" id="KW-1185">Reference proteome</keyword>
<name>A0ABQ1J5A6_9PROT</name>
<dbReference type="EMBL" id="BMDZ01000077">
    <property type="protein sequence ID" value="GGB58195.1"/>
    <property type="molecule type" value="Genomic_DNA"/>
</dbReference>
<organism evidence="8 9">
    <name type="scientific">Tistrella bauzanensis</name>
    <dbReference type="NCBI Taxonomy" id="657419"/>
    <lineage>
        <taxon>Bacteria</taxon>
        <taxon>Pseudomonadati</taxon>
        <taxon>Pseudomonadota</taxon>
        <taxon>Alphaproteobacteria</taxon>
        <taxon>Geminicoccales</taxon>
        <taxon>Geminicoccaceae</taxon>
        <taxon>Tistrella</taxon>
    </lineage>
</organism>
<evidence type="ECO:0000256" key="5">
    <source>
        <dbReference type="ARBA" id="ARBA00022839"/>
    </source>
</evidence>
<keyword evidence="3 6" id="KW-0540">Nuclease</keyword>
<sequence>MAADETLPPETLPPEIAGLSFEDALKELEQIVRKLESGEARLEEAIEDYERGALLRRHCERKLAEAKAKVERIVLGGDGRPTGLDPVDLP</sequence>
<comment type="subcellular location">
    <subcellularLocation>
        <location evidence="6">Cytoplasm</location>
    </subcellularLocation>
</comment>
<comment type="subunit">
    <text evidence="6">Heterooligomer composed of large and small subunits.</text>
</comment>
<dbReference type="RefSeq" id="WP_188581935.1">
    <property type="nucleotide sequence ID" value="NZ_BMDZ01000077.1"/>
</dbReference>
<keyword evidence="5 6" id="KW-0269">Exonuclease</keyword>
<feature type="coiled-coil region" evidence="7">
    <location>
        <begin position="21"/>
        <end position="52"/>
    </location>
</feature>
<evidence type="ECO:0000256" key="6">
    <source>
        <dbReference type="HAMAP-Rule" id="MF_00337"/>
    </source>
</evidence>